<proteinExistence type="predicted"/>
<feature type="region of interest" description="Disordered" evidence="1">
    <location>
        <begin position="1"/>
        <end position="28"/>
    </location>
</feature>
<evidence type="ECO:0000256" key="1">
    <source>
        <dbReference type="SAM" id="MobiDB-lite"/>
    </source>
</evidence>
<protein>
    <submittedName>
        <fullName evidence="2">Uncharacterized protein</fullName>
    </submittedName>
</protein>
<name>A0ABS1DLY0_9PROT</name>
<feature type="region of interest" description="Disordered" evidence="1">
    <location>
        <begin position="47"/>
        <end position="74"/>
    </location>
</feature>
<feature type="compositionally biased region" description="Low complexity" evidence="1">
    <location>
        <begin position="10"/>
        <end position="21"/>
    </location>
</feature>
<reference evidence="2 3" key="1">
    <citation type="journal article" date="2020" name="Microorganisms">
        <title>Osmotic Adaptation and Compatible Solute Biosynthesis of Phototrophic Bacteria as Revealed from Genome Analyses.</title>
        <authorList>
            <person name="Imhoff J.F."/>
            <person name="Rahn T."/>
            <person name="Kunzel S."/>
            <person name="Keller A."/>
            <person name="Neulinger S.C."/>
        </authorList>
    </citation>
    <scope>NUCLEOTIDE SEQUENCE [LARGE SCALE GENOMIC DNA]</scope>
    <source>
        <strain evidence="2 3">DSM 9895</strain>
    </source>
</reference>
<dbReference type="RefSeq" id="WP_200344557.1">
    <property type="nucleotide sequence ID" value="NZ_NRRL01000218.1"/>
</dbReference>
<organism evidence="2 3">
    <name type="scientific">Rhodovibrio sodomensis</name>
    <dbReference type="NCBI Taxonomy" id="1088"/>
    <lineage>
        <taxon>Bacteria</taxon>
        <taxon>Pseudomonadati</taxon>
        <taxon>Pseudomonadota</taxon>
        <taxon>Alphaproteobacteria</taxon>
        <taxon>Rhodospirillales</taxon>
        <taxon>Rhodovibrionaceae</taxon>
        <taxon>Rhodovibrio</taxon>
    </lineage>
</organism>
<dbReference type="Proteomes" id="UP001296873">
    <property type="component" value="Unassembled WGS sequence"/>
</dbReference>
<comment type="caution">
    <text evidence="2">The sequence shown here is derived from an EMBL/GenBank/DDBJ whole genome shotgun (WGS) entry which is preliminary data.</text>
</comment>
<gene>
    <name evidence="2" type="ORF">CKO28_26490</name>
</gene>
<evidence type="ECO:0000313" key="2">
    <source>
        <dbReference type="EMBL" id="MBK1671551.1"/>
    </source>
</evidence>
<dbReference type="EMBL" id="NRRL01000218">
    <property type="protein sequence ID" value="MBK1671551.1"/>
    <property type="molecule type" value="Genomic_DNA"/>
</dbReference>
<keyword evidence="3" id="KW-1185">Reference proteome</keyword>
<accession>A0ABS1DLY0</accession>
<evidence type="ECO:0000313" key="3">
    <source>
        <dbReference type="Proteomes" id="UP001296873"/>
    </source>
</evidence>
<sequence length="120" mass="12524">MGHVIEVDFTSRTNTASRTSADPSMSSDASIVPLHVDASETIATAEVPEVVSPSIPDGGGRTGNSTKPRHAGEGSNLVDACARMRADTAALQEAVENLRRATADMHRLPALARELCEAAV</sequence>